<accession>A0A1W0X545</accession>
<dbReference type="EMBL" id="MTYJ01000016">
    <property type="protein sequence ID" value="OQV22639.1"/>
    <property type="molecule type" value="Genomic_DNA"/>
</dbReference>
<protein>
    <submittedName>
        <fullName evidence="3">Uncharacterized protein</fullName>
    </submittedName>
</protein>
<evidence type="ECO:0000256" key="2">
    <source>
        <dbReference type="SAM" id="SignalP"/>
    </source>
</evidence>
<reference evidence="4" key="1">
    <citation type="submission" date="2017-01" db="EMBL/GenBank/DDBJ databases">
        <title>Comparative genomics of anhydrobiosis in the tardigrade Hypsibius dujardini.</title>
        <authorList>
            <person name="Yoshida Y."/>
            <person name="Koutsovoulos G."/>
            <person name="Laetsch D."/>
            <person name="Stevens L."/>
            <person name="Kumar S."/>
            <person name="Horikawa D."/>
            <person name="Ishino K."/>
            <person name="Komine S."/>
            <person name="Tomita M."/>
            <person name="Blaxter M."/>
            <person name="Arakawa K."/>
        </authorList>
    </citation>
    <scope>NUCLEOTIDE SEQUENCE [LARGE SCALE GENOMIC DNA]</scope>
    <source>
        <strain evidence="4">Z151</strain>
    </source>
</reference>
<feature type="region of interest" description="Disordered" evidence="1">
    <location>
        <begin position="24"/>
        <end position="157"/>
    </location>
</feature>
<dbReference type="OrthoDB" id="10063851at2759"/>
<evidence type="ECO:0000313" key="3">
    <source>
        <dbReference type="EMBL" id="OQV22639.1"/>
    </source>
</evidence>
<feature type="signal peptide" evidence="2">
    <location>
        <begin position="1"/>
        <end position="20"/>
    </location>
</feature>
<dbReference type="Proteomes" id="UP000192578">
    <property type="component" value="Unassembled WGS sequence"/>
</dbReference>
<sequence length="420" mass="46955">MLKLTSLLVLVAFTVVSSQAERISNVESPTWGRRTTEGYGFGSSSGDRSPTFEGDSESIRPYGSPESGRRYTQTWERDSAAGSVTRSSYLDRFTTQRPGSSYDRDSDAYGYVSSRRPSYQTDRWGDAVGGDRTTPRSPYESVYGSRTTQRSPYGSVYDRDTTRSYASLFDRDTTSRYGSYGGSGSRTTARRFDSNGWSDRDSVYGSGSGLGSGRDRDSYDPNNAYVHIEAELVKLTNEKGLTSTGARCDTFGACDTVCYGYLDTERPNAEFPGSRDQKYWPKLFETDDNNSPSFSRANVTREVCGAPYREATFRVACEDRDSINSNDLINKWDCNIQRSPEGETFATWHAGTCTPKFQADKMTLISGTRSTPFHVSVATDGGSYLHRTRNSDHWAPFLSSLFVHPFTDRLEFCFAKKKQH</sequence>
<feature type="compositionally biased region" description="Polar residues" evidence="1">
    <location>
        <begin position="82"/>
        <end position="99"/>
    </location>
</feature>
<proteinExistence type="predicted"/>
<organism evidence="3 4">
    <name type="scientific">Hypsibius exemplaris</name>
    <name type="common">Freshwater tardigrade</name>
    <dbReference type="NCBI Taxonomy" id="2072580"/>
    <lineage>
        <taxon>Eukaryota</taxon>
        <taxon>Metazoa</taxon>
        <taxon>Ecdysozoa</taxon>
        <taxon>Tardigrada</taxon>
        <taxon>Eutardigrada</taxon>
        <taxon>Parachela</taxon>
        <taxon>Hypsibioidea</taxon>
        <taxon>Hypsibiidae</taxon>
        <taxon>Hypsibius</taxon>
    </lineage>
</organism>
<feature type="chain" id="PRO_5013026279" evidence="2">
    <location>
        <begin position="21"/>
        <end position="420"/>
    </location>
</feature>
<name>A0A1W0X545_HYPEX</name>
<feature type="region of interest" description="Disordered" evidence="1">
    <location>
        <begin position="176"/>
        <end position="198"/>
    </location>
</feature>
<gene>
    <name evidence="3" type="ORF">BV898_03464</name>
</gene>
<dbReference type="AlphaFoldDB" id="A0A1W0X545"/>
<keyword evidence="4" id="KW-1185">Reference proteome</keyword>
<evidence type="ECO:0000313" key="4">
    <source>
        <dbReference type="Proteomes" id="UP000192578"/>
    </source>
</evidence>
<evidence type="ECO:0000256" key="1">
    <source>
        <dbReference type="SAM" id="MobiDB-lite"/>
    </source>
</evidence>
<keyword evidence="2" id="KW-0732">Signal</keyword>
<comment type="caution">
    <text evidence="3">The sequence shown here is derived from an EMBL/GenBank/DDBJ whole genome shotgun (WGS) entry which is preliminary data.</text>
</comment>